<keyword evidence="1 2" id="KW-0732">Signal</keyword>
<dbReference type="EMBL" id="ASQA01000009">
    <property type="protein sequence ID" value="ETT87156.1"/>
    <property type="molecule type" value="Genomic_DNA"/>
</dbReference>
<evidence type="ECO:0000313" key="3">
    <source>
        <dbReference type="EMBL" id="ETT87156.1"/>
    </source>
</evidence>
<feature type="signal peptide" evidence="2">
    <location>
        <begin position="1"/>
        <end position="30"/>
    </location>
</feature>
<organism evidence="3 4">
    <name type="scientific">Viridibacillus arenosi FSL R5-213</name>
    <dbReference type="NCBI Taxonomy" id="1227360"/>
    <lineage>
        <taxon>Bacteria</taxon>
        <taxon>Bacillati</taxon>
        <taxon>Bacillota</taxon>
        <taxon>Bacilli</taxon>
        <taxon>Bacillales</taxon>
        <taxon>Caryophanaceae</taxon>
        <taxon>Viridibacillus</taxon>
    </lineage>
</organism>
<dbReference type="RefSeq" id="WP_051448575.1">
    <property type="nucleotide sequence ID" value="NZ_ASQA01000009.1"/>
</dbReference>
<reference evidence="3 4" key="1">
    <citation type="journal article" date="2014" name="BMC Genomics">
        <title>Genomic comparison of sporeforming bacilli isolated from milk.</title>
        <authorList>
            <person name="Moreno Switt A.I."/>
            <person name="Andrus A.D."/>
            <person name="Ranieri M.L."/>
            <person name="Orsi R.H."/>
            <person name="Ivy R."/>
            <person name="den Bakker H.C."/>
            <person name="Martin N.H."/>
            <person name="Wiedmann M."/>
            <person name="Boor K.J."/>
        </authorList>
    </citation>
    <scope>NUCLEOTIDE SEQUENCE [LARGE SCALE GENOMIC DNA]</scope>
    <source>
        <strain evidence="3 4">FSL R5-213</strain>
    </source>
</reference>
<keyword evidence="4" id="KW-1185">Reference proteome</keyword>
<accession>W4F510</accession>
<protein>
    <recommendedName>
        <fullName evidence="5">S-layer protein</fullName>
    </recommendedName>
</protein>
<feature type="chain" id="PRO_5038345291" description="S-layer protein" evidence="2">
    <location>
        <begin position="31"/>
        <end position="1068"/>
    </location>
</feature>
<dbReference type="Proteomes" id="UP000019062">
    <property type="component" value="Unassembled WGS sequence"/>
</dbReference>
<evidence type="ECO:0000256" key="2">
    <source>
        <dbReference type="SAM" id="SignalP"/>
    </source>
</evidence>
<name>W4F510_9BACL</name>
<proteinExistence type="predicted"/>
<dbReference type="eggNOG" id="ENOG502ZB77">
    <property type="taxonomic scope" value="Bacteria"/>
</dbReference>
<dbReference type="Gene3D" id="2.60.40.1220">
    <property type="match status" value="1"/>
</dbReference>
<dbReference type="PATRIC" id="fig|1227360.4.peg.675"/>
<sequence>MGKFNLKFVKPVASLAIGAAVLTGSFAVSGAADTAFAKAATVKVSKGKLVSAKSGKAVKGYKSYKGVLYKNGKKFTGLYKNTYYKSGKKGTGLYKNVYYKAGKKGSGWVGSGSSKKWYQDGKLLTGLGKNSGKLFIKGKYANGIQTYKGVEKLYKNGVVVKTVVDAAKAINNTTVEVTFAEAQKASDISAGRFKIEGLEVTNAAVKQTDDKVIVLTTAAQTGGKTYTVALDGVKSRTFKGVSNVQATAIKNVKSSLQGIIGKEVTVQTQVDVPAGSSKEGIAVTFNITNSADTSNSNFGKKITAEVFTDANGVASYSYTQYVAGTEDIVEAYPTGNASVKTTQAKVYWGNTERLTVADVTTGTSFANGGKKVYKISSAENANGYVNVTFKENVGVTPDKLVRDIKVVDANRVGNETTALSGDITPWQVTTGGVQYAQIKLDASGNATFTVSGSNGTVTPIVFADGKYPVAGSTANYNGNNKLETTELQAQASAVTFDKSFTQSLKVVANGTANAAAKNANGIGDGGRSYTVTVTDKDGKLATKGTKAYVTFKKGEVSSLSTVAINGSTIGSYGAGKLITVGDNGEATFKLTGAINDFATPTVFTDNGTANATLDSDDLQLVGETTYFLKATVNDAKLTVNDADKEVKVGTKATFSYQSVDQNGFPYALSYDGGTGNYTATYTVHAQFGDVTVSGTNVTPSVAGESYTVKQGTSKSFKVVASSGVAKLDVTSDEKAVVKVDASASQVSLPSKDVTINFVTDANTVVSSEVVAKIKAATKKEEIAKALEAVANYNDLSDAAQEHVVNILFAAVQNNTTINSISVAKVIDDATDLESTFTAISDAKKAIGSSLVLPFGATNDATAVKTALNAKVDTNKVTLNVVETATKGTYTVTIADKANTVSSITTTVTATVSTTNYVGDAKAAIGTTLALPAGSTNNEATVKTALEAKTGVDTTKVSLQVVLKSAGVYTVIITDKSDATKTDRLDVTVTVTLTDVETAKAAIGTTLALPAGSTNDVATVTTALKAKVDSAKVTLAVIEKSAGVYTVVITDKSDATKTDRVDVTVTVTP</sequence>
<gene>
    <name evidence="3" type="ORF">C176_03368</name>
</gene>
<comment type="caution">
    <text evidence="3">The sequence shown here is derived from an EMBL/GenBank/DDBJ whole genome shotgun (WGS) entry which is preliminary data.</text>
</comment>
<dbReference type="AlphaFoldDB" id="W4F510"/>
<evidence type="ECO:0000313" key="4">
    <source>
        <dbReference type="Proteomes" id="UP000019062"/>
    </source>
</evidence>
<dbReference type="InterPro" id="IPR014755">
    <property type="entry name" value="Cu-Rt/internalin_Ig-like"/>
</dbReference>
<evidence type="ECO:0008006" key="5">
    <source>
        <dbReference type="Google" id="ProtNLM"/>
    </source>
</evidence>
<evidence type="ECO:0000256" key="1">
    <source>
        <dbReference type="ARBA" id="ARBA00022729"/>
    </source>
</evidence>